<evidence type="ECO:0000256" key="2">
    <source>
        <dbReference type="ARBA" id="ARBA00005615"/>
    </source>
</evidence>
<dbReference type="OrthoDB" id="3542292at2759"/>
<sequence>MGDSSKTPDAYAPHDEYYRSDYRKHSIVGALSTVKPSLHDEPLFIKRKIRSNSLGGTSTPDNTILIDVESTEKELLRNEDMSGNFQITVHDIGPKLIRVPTLRSQGHRKIEIRGNYMLSNLLQEIGLAKTLGKKSIAIDLNRLNENPVTRLLRMIRTVFWSGLTRRMDESGIEKICNDPKNRNSNSTKKKILNIYVPYGDAPAFKYYNEISQRRPELNLNIIKLPKDITPEYVKSINTEFGILTLSARINENPCPQSPERLENEENSDNYRNTATKIAKAILDHQDSIDYMPKITNSEYDPIPFIVPGGRFNEMYGWDSYFIVLGILECGHIEMSKGMVEHFIYQINNYGKILNANRSYYLTRSQPPFLTDMTLRTFEHLDKTDENLQWLKRSFEAAIKEYNEVWTSFPRIDKETGLSCYHPTGIGMPPETEQSHYDHVIEPYSKKLGLSIEEYTEKYNSGEIHEPLLDTYFIHDRAVRESGHDTTYRLDKKCAHLATVDLNALLYKYEIDIAKVIDTYFSTQDSYIICKLTGKPEVSSVWYERAKNREIAISKYLYNKDKKLYFDYNVKTKKQENYESVTCFYTLWSGCATPQQAKEFIPVALKKFCHEGGLVCGTKESRGHISLDRPNRQWDYPFGWAPHQILAWKGLVDYGETEIATMLAYRWLYVILKSYTEFNGVVPEKFDVVNITHLFDVEYGNVGTDFKLVSTEGFGWMNSSIELGLNLLSEDLKRSLASLVHPDKIIIK</sequence>
<comment type="catalytic activity">
    <reaction evidence="1 5">
        <text>alpha,alpha-trehalose + H2O = alpha-D-glucose + beta-D-glucose</text>
        <dbReference type="Rhea" id="RHEA:32675"/>
        <dbReference type="ChEBI" id="CHEBI:15377"/>
        <dbReference type="ChEBI" id="CHEBI:15903"/>
        <dbReference type="ChEBI" id="CHEBI:16551"/>
        <dbReference type="ChEBI" id="CHEBI:17925"/>
        <dbReference type="EC" id="3.2.1.28"/>
    </reaction>
</comment>
<dbReference type="Pfam" id="PF01204">
    <property type="entry name" value="Trehalase"/>
    <property type="match status" value="1"/>
</dbReference>
<dbReference type="GO" id="GO:0005509">
    <property type="term" value="F:calcium ion binding"/>
    <property type="evidence" value="ECO:0007669"/>
    <property type="project" value="InterPro"/>
</dbReference>
<dbReference type="GO" id="GO:0004555">
    <property type="term" value="F:alpha,alpha-trehalase activity"/>
    <property type="evidence" value="ECO:0007669"/>
    <property type="project" value="UniProtKB-EC"/>
</dbReference>
<dbReference type="PROSITE" id="PS00927">
    <property type="entry name" value="TREHALASE_1"/>
    <property type="match status" value="1"/>
</dbReference>
<comment type="similarity">
    <text evidence="2 5">Belongs to the glycosyl hydrolase 37 family.</text>
</comment>
<dbReference type="InterPro" id="IPR018232">
    <property type="entry name" value="Glyco_hydro_37_CS"/>
</dbReference>
<accession>A0A1R1X625</accession>
<feature type="domain" description="Neutral trehalase Ca2+ binding" evidence="6">
    <location>
        <begin position="73"/>
        <end position="100"/>
    </location>
</feature>
<dbReference type="PROSITE" id="PS00928">
    <property type="entry name" value="TREHALASE_2"/>
    <property type="match status" value="1"/>
</dbReference>
<keyword evidence="8" id="KW-1185">Reference proteome</keyword>
<keyword evidence="3 5" id="KW-0378">Hydrolase</keyword>
<name>A0A1R1X625_9FUNG</name>
<dbReference type="Pfam" id="PF07492">
    <property type="entry name" value="Trehalase_Ca-bi"/>
    <property type="match status" value="1"/>
</dbReference>
<dbReference type="GO" id="GO:0005737">
    <property type="term" value="C:cytoplasm"/>
    <property type="evidence" value="ECO:0007669"/>
    <property type="project" value="InterPro"/>
</dbReference>
<dbReference type="EMBL" id="LSSM01006772">
    <property type="protein sequence ID" value="OMJ10098.1"/>
    <property type="molecule type" value="Genomic_DNA"/>
</dbReference>
<proteinExistence type="inferred from homology"/>
<protein>
    <recommendedName>
        <fullName evidence="5">Trehalase</fullName>
        <ecNumber evidence="5">3.2.1.28</ecNumber>
    </recommendedName>
    <alternativeName>
        <fullName evidence="5">Alpha-trehalose glucohydrolase</fullName>
    </alternativeName>
</protein>
<dbReference type="PANTHER" id="PTHR23403:SF6">
    <property type="entry name" value="CYTOSOLIC NEUTRAL TREHALASE-RELATED"/>
    <property type="match status" value="1"/>
</dbReference>
<evidence type="ECO:0000256" key="5">
    <source>
        <dbReference type="RuleBase" id="RU361180"/>
    </source>
</evidence>
<evidence type="ECO:0000313" key="7">
    <source>
        <dbReference type="EMBL" id="OMJ10098.1"/>
    </source>
</evidence>
<evidence type="ECO:0000313" key="8">
    <source>
        <dbReference type="Proteomes" id="UP000187429"/>
    </source>
</evidence>
<dbReference type="InterPro" id="IPR008928">
    <property type="entry name" value="6-hairpin_glycosidase_sf"/>
</dbReference>
<dbReference type="PANTHER" id="PTHR23403">
    <property type="entry name" value="TREHALASE"/>
    <property type="match status" value="1"/>
</dbReference>
<dbReference type="SUPFAM" id="SSF48208">
    <property type="entry name" value="Six-hairpin glycosidases"/>
    <property type="match status" value="1"/>
</dbReference>
<evidence type="ECO:0000256" key="3">
    <source>
        <dbReference type="ARBA" id="ARBA00022801"/>
    </source>
</evidence>
<dbReference type="Gene3D" id="1.50.10.10">
    <property type="match status" value="1"/>
</dbReference>
<dbReference type="PRINTS" id="PR00744">
    <property type="entry name" value="GLHYDRLASE37"/>
</dbReference>
<reference evidence="8" key="1">
    <citation type="submission" date="2017-01" db="EMBL/GenBank/DDBJ databases">
        <authorList>
            <person name="Wang Y."/>
            <person name="White M."/>
            <person name="Kvist S."/>
            <person name="Moncalvo J.-M."/>
        </authorList>
    </citation>
    <scope>NUCLEOTIDE SEQUENCE [LARGE SCALE GENOMIC DNA]</scope>
    <source>
        <strain evidence="8">ID-206-W2</strain>
    </source>
</reference>
<evidence type="ECO:0000256" key="4">
    <source>
        <dbReference type="ARBA" id="ARBA00023295"/>
    </source>
</evidence>
<dbReference type="InterPro" id="IPR011120">
    <property type="entry name" value="Trehalase_Ca-bd"/>
</dbReference>
<dbReference type="Proteomes" id="UP000187429">
    <property type="component" value="Unassembled WGS sequence"/>
</dbReference>
<comment type="caution">
    <text evidence="7">The sequence shown here is derived from an EMBL/GenBank/DDBJ whole genome shotgun (WGS) entry which is preliminary data.</text>
</comment>
<dbReference type="EC" id="3.2.1.28" evidence="5"/>
<dbReference type="AlphaFoldDB" id="A0A1R1X625"/>
<evidence type="ECO:0000256" key="1">
    <source>
        <dbReference type="ARBA" id="ARBA00001576"/>
    </source>
</evidence>
<dbReference type="GO" id="GO:0005993">
    <property type="term" value="P:trehalose catabolic process"/>
    <property type="evidence" value="ECO:0007669"/>
    <property type="project" value="InterPro"/>
</dbReference>
<dbReference type="InterPro" id="IPR001661">
    <property type="entry name" value="Glyco_hydro_37"/>
</dbReference>
<evidence type="ECO:0000259" key="6">
    <source>
        <dbReference type="Pfam" id="PF07492"/>
    </source>
</evidence>
<organism evidence="7 8">
    <name type="scientific">Smittium culicis</name>
    <dbReference type="NCBI Taxonomy" id="133412"/>
    <lineage>
        <taxon>Eukaryota</taxon>
        <taxon>Fungi</taxon>
        <taxon>Fungi incertae sedis</taxon>
        <taxon>Zoopagomycota</taxon>
        <taxon>Kickxellomycotina</taxon>
        <taxon>Harpellomycetes</taxon>
        <taxon>Harpellales</taxon>
        <taxon>Legeriomycetaceae</taxon>
        <taxon>Smittium</taxon>
    </lineage>
</organism>
<keyword evidence="4 5" id="KW-0326">Glycosidase</keyword>
<dbReference type="InterPro" id="IPR012341">
    <property type="entry name" value="6hp_glycosidase-like_sf"/>
</dbReference>
<gene>
    <name evidence="7" type="ORF">AYI69_g10392</name>
</gene>